<organism evidence="3 4">
    <name type="scientific">Fraserbacteria sp. (strain RBG_16_55_9)</name>
    <dbReference type="NCBI Taxonomy" id="1817864"/>
    <lineage>
        <taxon>Bacteria</taxon>
        <taxon>Candidatus Fraseribacteriota</taxon>
    </lineage>
</organism>
<comment type="caution">
    <text evidence="3">The sequence shown here is derived from an EMBL/GenBank/DDBJ whole genome shotgun (WGS) entry which is preliminary data.</text>
</comment>
<protein>
    <recommendedName>
        <fullName evidence="2">Peptidase S55 domain-containing protein</fullName>
    </recommendedName>
</protein>
<dbReference type="Proteomes" id="UP000179157">
    <property type="component" value="Unassembled WGS sequence"/>
</dbReference>
<evidence type="ECO:0000259" key="2">
    <source>
        <dbReference type="PROSITE" id="PS51494"/>
    </source>
</evidence>
<feature type="compositionally biased region" description="Basic and acidic residues" evidence="1">
    <location>
        <begin position="619"/>
        <end position="637"/>
    </location>
</feature>
<accession>A0A1F5UNN3</accession>
<evidence type="ECO:0000313" key="4">
    <source>
        <dbReference type="Proteomes" id="UP000179157"/>
    </source>
</evidence>
<dbReference type="InterPro" id="IPR008763">
    <property type="entry name" value="Peptidase_S55"/>
</dbReference>
<dbReference type="EMBL" id="MFGX01000130">
    <property type="protein sequence ID" value="OGF52757.1"/>
    <property type="molecule type" value="Genomic_DNA"/>
</dbReference>
<proteinExistence type="predicted"/>
<sequence length="643" mass="70518">MRIARYGALSLLLLLVAYAVLPASASFSQSPFLFMKDLRIGMEGIGKVAIGGDQVRIFQVRIIGIFDNPGELNDYILVRGSGDLIREAGGFAQGMSGSPIYINERLIGGFFAAFAYDDSPNPIGYVRPIETMLKLIEPIRRTVEAQSHQPLIPRGELERGLTRLEDGKLRFEELRAPDTVQALPTGTPLWVSGLTDRALSVLKSGLSPQVLEKYASSFLPLASPGFVDFFEGLQMGFEERFGTTIYPLAATTAQPGGFAEEVEPGRPVAALLSNGDVLFGGLCTTTYIDPETHVLLACGHEFYHTGASGMFLARGRYLDVSASSYLSFVIPEVDRSEIIGTVLEDRTQAIGAALDYTPPAVKLNVHLDDETTGTAQDLTVNLSKTSNFVPSLVFAILLQAVDSTLNRIGPGTMRIEYAIHGTEMPKRLQRSDIFTNFSDIAYYGPLQAAQIVFLLSQNEFLDPGVDRVDVDIAVNESIHLLQVKSIQTDKEVYQPGETVRYTVQLRPYRGEEKTATGVFKLPDDATVKNLTLHVFGGPRRQQNGQGQTIAYDDLGQLIDAVEGSTTNDQLTVELLGLPQGSSEEGDEERAPVQDVQKLGDWVLTGEGRVSIQIQLPEQPKQEEEHKDEESKEPEKKCSQLFYC</sequence>
<reference evidence="3 4" key="1">
    <citation type="journal article" date="2016" name="Nat. Commun.">
        <title>Thousands of microbial genomes shed light on interconnected biogeochemical processes in an aquifer system.</title>
        <authorList>
            <person name="Anantharaman K."/>
            <person name="Brown C.T."/>
            <person name="Hug L.A."/>
            <person name="Sharon I."/>
            <person name="Castelle C.J."/>
            <person name="Probst A.J."/>
            <person name="Thomas B.C."/>
            <person name="Singh A."/>
            <person name="Wilkins M.J."/>
            <person name="Karaoz U."/>
            <person name="Brodie E.L."/>
            <person name="Williams K.H."/>
            <person name="Hubbard S.S."/>
            <person name="Banfield J.F."/>
        </authorList>
    </citation>
    <scope>NUCLEOTIDE SEQUENCE [LARGE SCALE GENOMIC DNA]</scope>
    <source>
        <strain evidence="4">RBG_16_55_9</strain>
    </source>
</reference>
<dbReference type="AlphaFoldDB" id="A0A1F5UNN3"/>
<dbReference type="Pfam" id="PF05580">
    <property type="entry name" value="Peptidase_S55"/>
    <property type="match status" value="1"/>
</dbReference>
<feature type="region of interest" description="Disordered" evidence="1">
    <location>
        <begin position="612"/>
        <end position="643"/>
    </location>
</feature>
<name>A0A1F5UNN3_FRAXR</name>
<dbReference type="PROSITE" id="PS51494">
    <property type="entry name" value="SPOIVB"/>
    <property type="match status" value="1"/>
</dbReference>
<dbReference type="STRING" id="1817864.A2Z21_08250"/>
<evidence type="ECO:0000313" key="3">
    <source>
        <dbReference type="EMBL" id="OGF52757.1"/>
    </source>
</evidence>
<evidence type="ECO:0000256" key="1">
    <source>
        <dbReference type="SAM" id="MobiDB-lite"/>
    </source>
</evidence>
<gene>
    <name evidence="3" type="ORF">A2Z21_08250</name>
</gene>
<feature type="domain" description="Peptidase S55" evidence="2">
    <location>
        <begin position="1"/>
        <end position="148"/>
    </location>
</feature>